<comment type="caution">
    <text evidence="8">The sequence shown here is derived from an EMBL/GenBank/DDBJ whole genome shotgun (WGS) entry which is preliminary data.</text>
</comment>
<dbReference type="GO" id="GO:0008033">
    <property type="term" value="P:tRNA processing"/>
    <property type="evidence" value="ECO:0007669"/>
    <property type="project" value="UniProtKB-KW"/>
</dbReference>
<evidence type="ECO:0000313" key="8">
    <source>
        <dbReference type="EMBL" id="KAK7488679.1"/>
    </source>
</evidence>
<evidence type="ECO:0000256" key="6">
    <source>
        <dbReference type="ARBA" id="ARBA00032319"/>
    </source>
</evidence>
<dbReference type="InterPro" id="IPR017423">
    <property type="entry name" value="TRM6"/>
</dbReference>
<feature type="compositionally biased region" description="Basic and acidic residues" evidence="7">
    <location>
        <begin position="296"/>
        <end position="306"/>
    </location>
</feature>
<keyword evidence="4" id="KW-0819">tRNA processing</keyword>
<evidence type="ECO:0000256" key="2">
    <source>
        <dbReference type="ARBA" id="ARBA00008320"/>
    </source>
</evidence>
<dbReference type="GO" id="GO:0005634">
    <property type="term" value="C:nucleus"/>
    <property type="evidence" value="ECO:0007669"/>
    <property type="project" value="UniProtKB-SubCell"/>
</dbReference>
<evidence type="ECO:0000256" key="1">
    <source>
        <dbReference type="ARBA" id="ARBA00004123"/>
    </source>
</evidence>
<proteinExistence type="inferred from homology"/>
<dbReference type="PANTHER" id="PTHR12945">
    <property type="entry name" value="TRANSLATION INITIATION FACTOR EIF3-RELATED"/>
    <property type="match status" value="1"/>
</dbReference>
<evidence type="ECO:0000256" key="5">
    <source>
        <dbReference type="ARBA" id="ARBA00023242"/>
    </source>
</evidence>
<feature type="compositionally biased region" description="Polar residues" evidence="7">
    <location>
        <begin position="239"/>
        <end position="256"/>
    </location>
</feature>
<sequence length="414" mass="45680">MAEQRVIQEGDCVLFKRDEHSKVFQIFRKRQIFFEKTKIRGDQLVGQAYGTKFEVQHGKLVAAVPLPEKSLTSADNTGCGSVAGKDNRNLVASEENQKLSQEEIMKMKGEGLSGQEIVGKLVEQSETFKTKTEHMVEFRVLQPNASLLLDVYKQTPFKICNVMSGATVAVVESCQGLVLGAVMERMGGSGRVLHLYPGNDMNRHNVKNFNFTAEHMAVLHEFPLNKLASLENGTLLSSTSTGAVESDRGTGSSDAVSRTDEGNSKAATAADSDNVKSDEVQMGDSPEKNIQGDSAQADREAKKQERTEKLKAAANILLEKNLDSLLIATKHDPVPLLLRLLPYVAPSRCVVIFCQHKEPLVECYTQVREKGLGVQLRLSESWYREYQVLPSRTHPLMSMSGTGGYLLSFIRVTS</sequence>
<gene>
    <name evidence="8" type="ORF">BaRGS_00020132</name>
</gene>
<feature type="region of interest" description="Disordered" evidence="7">
    <location>
        <begin position="239"/>
        <end position="306"/>
    </location>
</feature>
<dbReference type="Pfam" id="PF04189">
    <property type="entry name" value="Gcd10p"/>
    <property type="match status" value="2"/>
</dbReference>
<evidence type="ECO:0000256" key="7">
    <source>
        <dbReference type="SAM" id="MobiDB-lite"/>
    </source>
</evidence>
<accession>A0ABD0KNP9</accession>
<comment type="subcellular location">
    <subcellularLocation>
        <location evidence="1">Nucleus</location>
    </subcellularLocation>
</comment>
<comment type="similarity">
    <text evidence="2">Belongs to the TRM6/GCD10 family.</text>
</comment>
<dbReference type="EMBL" id="JACVVK020000148">
    <property type="protein sequence ID" value="KAK7488679.1"/>
    <property type="molecule type" value="Genomic_DNA"/>
</dbReference>
<keyword evidence="9" id="KW-1185">Reference proteome</keyword>
<keyword evidence="5" id="KW-0539">Nucleus</keyword>
<dbReference type="Proteomes" id="UP001519460">
    <property type="component" value="Unassembled WGS sequence"/>
</dbReference>
<evidence type="ECO:0000313" key="9">
    <source>
        <dbReference type="Proteomes" id="UP001519460"/>
    </source>
</evidence>
<evidence type="ECO:0000256" key="3">
    <source>
        <dbReference type="ARBA" id="ARBA00021704"/>
    </source>
</evidence>
<organism evidence="8 9">
    <name type="scientific">Batillaria attramentaria</name>
    <dbReference type="NCBI Taxonomy" id="370345"/>
    <lineage>
        <taxon>Eukaryota</taxon>
        <taxon>Metazoa</taxon>
        <taxon>Spiralia</taxon>
        <taxon>Lophotrochozoa</taxon>
        <taxon>Mollusca</taxon>
        <taxon>Gastropoda</taxon>
        <taxon>Caenogastropoda</taxon>
        <taxon>Sorbeoconcha</taxon>
        <taxon>Cerithioidea</taxon>
        <taxon>Batillariidae</taxon>
        <taxon>Batillaria</taxon>
    </lineage>
</organism>
<name>A0ABD0KNP9_9CAEN</name>
<reference evidence="8 9" key="1">
    <citation type="journal article" date="2023" name="Sci. Data">
        <title>Genome assembly of the Korean intertidal mud-creeper Batillaria attramentaria.</title>
        <authorList>
            <person name="Patra A.K."/>
            <person name="Ho P.T."/>
            <person name="Jun S."/>
            <person name="Lee S.J."/>
            <person name="Kim Y."/>
            <person name="Won Y.J."/>
        </authorList>
    </citation>
    <scope>NUCLEOTIDE SEQUENCE [LARGE SCALE GENOMIC DNA]</scope>
    <source>
        <strain evidence="8">Wonlab-2016</strain>
    </source>
</reference>
<dbReference type="AlphaFoldDB" id="A0ABD0KNP9"/>
<protein>
    <recommendedName>
        <fullName evidence="3">tRNA (adenine(58)-N(1))-methyltransferase non-catalytic subunit TRM6</fullName>
    </recommendedName>
    <alternativeName>
        <fullName evidence="6">tRNA(m1A58)-methyltransferase subunit TRM6</fullName>
    </alternativeName>
</protein>
<evidence type="ECO:0000256" key="4">
    <source>
        <dbReference type="ARBA" id="ARBA00022694"/>
    </source>
</evidence>
<dbReference type="PANTHER" id="PTHR12945:SF0">
    <property type="entry name" value="TRNA (ADENINE(58)-N(1))-METHYLTRANSFERASE NON-CATALYTIC SUBUNIT TRM6"/>
    <property type="match status" value="1"/>
</dbReference>